<dbReference type="InterPro" id="IPR012702">
    <property type="entry name" value="CP_lyase_PhnF"/>
</dbReference>
<keyword evidence="1" id="KW-0805">Transcription regulation</keyword>
<dbReference type="Gene3D" id="1.10.10.10">
    <property type="entry name" value="Winged helix-like DNA-binding domain superfamily/Winged helix DNA-binding domain"/>
    <property type="match status" value="1"/>
</dbReference>
<dbReference type="Gene3D" id="3.40.1410.10">
    <property type="entry name" value="Chorismate lyase-like"/>
    <property type="match status" value="1"/>
</dbReference>
<dbReference type="SUPFAM" id="SSF46785">
    <property type="entry name" value="Winged helix' DNA-binding domain"/>
    <property type="match status" value="1"/>
</dbReference>
<dbReference type="PANTHER" id="PTHR44846">
    <property type="entry name" value="MANNOSYL-D-GLYCERATE TRANSPORT/METABOLISM SYSTEM REPRESSOR MNGR-RELATED"/>
    <property type="match status" value="1"/>
</dbReference>
<dbReference type="InterPro" id="IPR036390">
    <property type="entry name" value="WH_DNA-bd_sf"/>
</dbReference>
<dbReference type="EMBL" id="BPQH01000007">
    <property type="protein sequence ID" value="GJD49784.1"/>
    <property type="molecule type" value="Genomic_DNA"/>
</dbReference>
<dbReference type="PROSITE" id="PS50949">
    <property type="entry name" value="HTH_GNTR"/>
    <property type="match status" value="1"/>
</dbReference>
<dbReference type="PANTHER" id="PTHR44846:SF1">
    <property type="entry name" value="MANNOSYL-D-GLYCERATE TRANSPORT_METABOLISM SYSTEM REPRESSOR MNGR-RELATED"/>
    <property type="match status" value="1"/>
</dbReference>
<dbReference type="InterPro" id="IPR050679">
    <property type="entry name" value="Bact_HTH_transcr_reg"/>
</dbReference>
<accession>A0ABQ4QX40</accession>
<dbReference type="SUPFAM" id="SSF64288">
    <property type="entry name" value="Chorismate lyase-like"/>
    <property type="match status" value="1"/>
</dbReference>
<dbReference type="NCBIfam" id="TIGR02325">
    <property type="entry name" value="C_P_lyase_phnF"/>
    <property type="match status" value="1"/>
</dbReference>
<keyword evidence="6" id="KW-1185">Reference proteome</keyword>
<dbReference type="PRINTS" id="PR00035">
    <property type="entry name" value="HTHGNTR"/>
</dbReference>
<protein>
    <submittedName>
        <fullName evidence="5">Transcriptional regulator PhnF</fullName>
    </submittedName>
</protein>
<dbReference type="InterPro" id="IPR011663">
    <property type="entry name" value="UTRA"/>
</dbReference>
<comment type="caution">
    <text evidence="5">The sequence shown here is derived from an EMBL/GenBank/DDBJ whole genome shotgun (WGS) entry which is preliminary data.</text>
</comment>
<dbReference type="CDD" id="cd07377">
    <property type="entry name" value="WHTH_GntR"/>
    <property type="match status" value="1"/>
</dbReference>
<reference evidence="5" key="2">
    <citation type="submission" date="2021-08" db="EMBL/GenBank/DDBJ databases">
        <authorList>
            <person name="Tani A."/>
            <person name="Ola A."/>
            <person name="Ogura Y."/>
            <person name="Katsura K."/>
            <person name="Hayashi T."/>
        </authorList>
    </citation>
    <scope>NUCLEOTIDE SEQUENCE</scope>
    <source>
        <strain evidence="5">KCTC 52305</strain>
    </source>
</reference>
<gene>
    <name evidence="5" type="primary">phnF</name>
    <name evidence="5" type="ORF">OPKNFCMD_2518</name>
</gene>
<reference evidence="5" key="1">
    <citation type="journal article" date="2021" name="Front. Microbiol.">
        <title>Comprehensive Comparative Genomics and Phenotyping of Methylobacterium Species.</title>
        <authorList>
            <person name="Alessa O."/>
            <person name="Ogura Y."/>
            <person name="Fujitani Y."/>
            <person name="Takami H."/>
            <person name="Hayashi T."/>
            <person name="Sahin N."/>
            <person name="Tani A."/>
        </authorList>
    </citation>
    <scope>NUCLEOTIDE SEQUENCE</scope>
    <source>
        <strain evidence="5">KCTC 52305</strain>
    </source>
</reference>
<evidence type="ECO:0000313" key="6">
    <source>
        <dbReference type="Proteomes" id="UP001055167"/>
    </source>
</evidence>
<dbReference type="Pfam" id="PF07702">
    <property type="entry name" value="UTRA"/>
    <property type="match status" value="1"/>
</dbReference>
<evidence type="ECO:0000256" key="2">
    <source>
        <dbReference type="ARBA" id="ARBA00023125"/>
    </source>
</evidence>
<name>A0ABQ4QX40_9HYPH</name>
<dbReference type="Proteomes" id="UP001055167">
    <property type="component" value="Unassembled WGS sequence"/>
</dbReference>
<evidence type="ECO:0000259" key="4">
    <source>
        <dbReference type="PROSITE" id="PS50949"/>
    </source>
</evidence>
<evidence type="ECO:0000256" key="3">
    <source>
        <dbReference type="ARBA" id="ARBA00023163"/>
    </source>
</evidence>
<dbReference type="InterPro" id="IPR028978">
    <property type="entry name" value="Chorismate_lyase_/UTRA_dom_sf"/>
</dbReference>
<dbReference type="Pfam" id="PF00392">
    <property type="entry name" value="GntR"/>
    <property type="match status" value="1"/>
</dbReference>
<feature type="domain" description="HTH gntR-type" evidence="4">
    <location>
        <begin position="22"/>
        <end position="90"/>
    </location>
</feature>
<keyword evidence="3" id="KW-0804">Transcription</keyword>
<proteinExistence type="predicted"/>
<keyword evidence="2" id="KW-0238">DNA-binding</keyword>
<dbReference type="InterPro" id="IPR000524">
    <property type="entry name" value="Tscrpt_reg_HTH_GntR"/>
</dbReference>
<dbReference type="SMART" id="SM00345">
    <property type="entry name" value="HTH_GNTR"/>
    <property type="match status" value="1"/>
</dbReference>
<evidence type="ECO:0000313" key="5">
    <source>
        <dbReference type="EMBL" id="GJD49784.1"/>
    </source>
</evidence>
<sequence>MAASGDGSVTGGTVPLARGEGLAAWRQIADGLSADIEAGRIAAGAQLPTEAALAARFGVNRHTVRRALAVLAGRGMVRATQGRGTFVEAPPLAYPIGRRTRFSEIVSRAGREAWGDLVAAAAVPADPGTAEALGLAPGAPVLELLTIHRADGTPLSTARTCLPLPRFSGFERAYAARGSLTRAYAEYGVGDYTRLSTRIGARAAAADEAARLEIAPGRVLIVLASVNVDGAGTRIQATRSLFAADRVELVVEG</sequence>
<organism evidence="5 6">
    <name type="scientific">Methylobacterium crusticola</name>
    <dbReference type="NCBI Taxonomy" id="1697972"/>
    <lineage>
        <taxon>Bacteria</taxon>
        <taxon>Pseudomonadati</taxon>
        <taxon>Pseudomonadota</taxon>
        <taxon>Alphaproteobacteria</taxon>
        <taxon>Hyphomicrobiales</taxon>
        <taxon>Methylobacteriaceae</taxon>
        <taxon>Methylobacterium</taxon>
    </lineage>
</organism>
<dbReference type="RefSeq" id="WP_128565234.1">
    <property type="nucleotide sequence ID" value="NZ_BPQH01000007.1"/>
</dbReference>
<dbReference type="SMART" id="SM00866">
    <property type="entry name" value="UTRA"/>
    <property type="match status" value="1"/>
</dbReference>
<dbReference type="InterPro" id="IPR036388">
    <property type="entry name" value="WH-like_DNA-bd_sf"/>
</dbReference>
<evidence type="ECO:0000256" key="1">
    <source>
        <dbReference type="ARBA" id="ARBA00023015"/>
    </source>
</evidence>